<evidence type="ECO:0000313" key="1">
    <source>
        <dbReference type="EMBL" id="CAK0732886.1"/>
    </source>
</evidence>
<keyword evidence="2" id="KW-1185">Reference proteome</keyword>
<organism evidence="1 2">
    <name type="scientific">Coccomyxa viridis</name>
    <dbReference type="NCBI Taxonomy" id="1274662"/>
    <lineage>
        <taxon>Eukaryota</taxon>
        <taxon>Viridiplantae</taxon>
        <taxon>Chlorophyta</taxon>
        <taxon>core chlorophytes</taxon>
        <taxon>Trebouxiophyceae</taxon>
        <taxon>Trebouxiophyceae incertae sedis</taxon>
        <taxon>Coccomyxaceae</taxon>
        <taxon>Coccomyxa</taxon>
    </lineage>
</organism>
<accession>A0AAV1HQ98</accession>
<sequence length="105" mass="11702">MFFSIRCPHVATACLQMSFSCDSRAAVACMAEFRKRMGTLSQVLLALAIAHKSSEFSQPSVQPAAALYSRPTKPSDHDRVRRSFCHIVIVCESFKLVKLEVHPDC</sequence>
<reference evidence="1 2" key="1">
    <citation type="submission" date="2023-10" db="EMBL/GenBank/DDBJ databases">
        <authorList>
            <person name="Maclean D."/>
            <person name="Macfadyen A."/>
        </authorList>
    </citation>
    <scope>NUCLEOTIDE SEQUENCE [LARGE SCALE GENOMIC DNA]</scope>
</reference>
<dbReference type="AlphaFoldDB" id="A0AAV1HQ98"/>
<evidence type="ECO:0008006" key="3">
    <source>
        <dbReference type="Google" id="ProtNLM"/>
    </source>
</evidence>
<proteinExistence type="predicted"/>
<dbReference type="EMBL" id="CAUYUE010000001">
    <property type="protein sequence ID" value="CAK0732886.1"/>
    <property type="molecule type" value="Genomic_DNA"/>
</dbReference>
<gene>
    <name evidence="1" type="ORF">CVIRNUC_000196</name>
</gene>
<dbReference type="Proteomes" id="UP001314263">
    <property type="component" value="Unassembled WGS sequence"/>
</dbReference>
<comment type="caution">
    <text evidence="1">The sequence shown here is derived from an EMBL/GenBank/DDBJ whole genome shotgun (WGS) entry which is preliminary data.</text>
</comment>
<name>A0AAV1HQ98_9CHLO</name>
<protein>
    <recommendedName>
        <fullName evidence="3">Secreted protein</fullName>
    </recommendedName>
</protein>
<evidence type="ECO:0000313" key="2">
    <source>
        <dbReference type="Proteomes" id="UP001314263"/>
    </source>
</evidence>
<dbReference type="PROSITE" id="PS51257">
    <property type="entry name" value="PROKAR_LIPOPROTEIN"/>
    <property type="match status" value="1"/>
</dbReference>